<organism evidence="1 2">
    <name type="scientific">Mesonia oceanica</name>
    <dbReference type="NCBI Taxonomy" id="2687242"/>
    <lineage>
        <taxon>Bacteria</taxon>
        <taxon>Pseudomonadati</taxon>
        <taxon>Bacteroidota</taxon>
        <taxon>Flavobacteriia</taxon>
        <taxon>Flavobacteriales</taxon>
        <taxon>Flavobacteriaceae</taxon>
        <taxon>Mesonia</taxon>
    </lineage>
</organism>
<dbReference type="EMBL" id="CABVMM010000014">
    <property type="protein sequence ID" value="VVV01980.1"/>
    <property type="molecule type" value="Genomic_DNA"/>
</dbReference>
<reference evidence="1" key="1">
    <citation type="submission" date="2019-09" db="EMBL/GenBank/DDBJ databases">
        <authorList>
            <person name="Rodrigo-Torres L."/>
            <person name="Arahal R. D."/>
            <person name="Lucena T."/>
        </authorList>
    </citation>
    <scope>NUCLEOTIDE SEQUENCE</scope>
    <source>
        <strain evidence="1">ISS653</strain>
    </source>
</reference>
<evidence type="ECO:0000313" key="1">
    <source>
        <dbReference type="EMBL" id="VVV01980.1"/>
    </source>
</evidence>
<comment type="caution">
    <text evidence="1">The sequence shown here is derived from an EMBL/GenBank/DDBJ whole genome shotgun (WGS) entry which is preliminary data.</text>
</comment>
<dbReference type="Proteomes" id="UP000356253">
    <property type="component" value="Unassembled WGS sequence"/>
</dbReference>
<gene>
    <name evidence="1" type="ORF">FVB9532_03275</name>
</gene>
<sequence length="420" mass="48240">MKKYFLILLLVLFIPFQNYASYVLIPMDAESQTDHLKAYGITYWVLNKQQKVKWLLNYRGGSFLMPDTEELRRECKIRGVSFEVLSDGKTQTILDQIASPSQNQDAVILEKAPKIAVYTPKGNAPWDDAVTMVLTYAEIPYEKVYDKEVLNDELLLYDWLHLHHEDFTGQYGKFYRAYRAAPWYIEEKRAAEELATELGYDKVSQEKLAVAQKIRDYVIGGGFMFAMCSATDSFDIALSAEGVDICEPMFDGDASEPAYQSKIDYDKTFAFTDYTLERSPMVYEFSSIDMTTQRRIPKETDYFSLMNYSAKWDPIPTMLCQNHTALVKGFMGQTTSFRRDEIKPTVLVMGENKTNGEARYIHGIKGKGFFTFYGGHDPEDYQHKVGDPKTELSLHPNSPGYRLILNNVLFPAARKKKQKT</sequence>
<accession>A0AC61YCI2</accession>
<name>A0AC61YCI2_9FLAO</name>
<protein>
    <submittedName>
        <fullName evidence="1">Uncharacterized protein</fullName>
    </submittedName>
</protein>
<proteinExistence type="predicted"/>
<evidence type="ECO:0000313" key="2">
    <source>
        <dbReference type="Proteomes" id="UP000356253"/>
    </source>
</evidence>
<keyword evidence="2" id="KW-1185">Reference proteome</keyword>